<evidence type="ECO:0000313" key="2">
    <source>
        <dbReference type="EMBL" id="TRW28667.1"/>
    </source>
</evidence>
<sequence length="226" mass="26582">MSIFAIADLHLTQDANKSMEKFGWIDYDKKIFENWQEKVTSEDLVIIPGDISWAMDTIDAYPDLEKIKIMPGKKVLLKGNHDYWWKSITSLNKYDKDMFFIQNNIFEFEDYVITGSRGWICPNDSKYTEHDEKMYQRETLRLENCLKLAQKTGKKIILIMHYPPTNDKKEPSNFTALAKKYDVPYLIYGHLHGKDNFNASIIGLVENTQYHLVSCDYLEFNLKKII</sequence>
<dbReference type="InterPro" id="IPR051158">
    <property type="entry name" value="Metallophosphoesterase_sf"/>
</dbReference>
<dbReference type="AlphaFoldDB" id="A0A552VDV7"/>
<dbReference type="RefSeq" id="WP_144015370.1">
    <property type="nucleotide sequence ID" value="NZ_VJXW01000001.1"/>
</dbReference>
<dbReference type="SUPFAM" id="SSF56300">
    <property type="entry name" value="Metallo-dependent phosphatases"/>
    <property type="match status" value="1"/>
</dbReference>
<dbReference type="EMBL" id="VJXW01000001">
    <property type="protein sequence ID" value="TRW28667.1"/>
    <property type="molecule type" value="Genomic_DNA"/>
</dbReference>
<dbReference type="Proteomes" id="UP000319424">
    <property type="component" value="Unassembled WGS sequence"/>
</dbReference>
<dbReference type="InterPro" id="IPR004843">
    <property type="entry name" value="Calcineurin-like_PHP"/>
</dbReference>
<dbReference type="GO" id="GO:0016787">
    <property type="term" value="F:hydrolase activity"/>
    <property type="evidence" value="ECO:0007669"/>
    <property type="project" value="InterPro"/>
</dbReference>
<accession>A0A552VDV7</accession>
<dbReference type="InterPro" id="IPR029052">
    <property type="entry name" value="Metallo-depent_PP-like"/>
</dbReference>
<reference evidence="2 3" key="1">
    <citation type="submission" date="2019-07" db="EMBL/GenBank/DDBJ databases">
        <title>Criibacterium bergeronii gen. nov., sp. nov. isolated from human clinical samples.</title>
        <authorList>
            <person name="Maheux A.F."/>
            <person name="Boudreau D.K."/>
            <person name="Berube E."/>
            <person name="Brodeur S."/>
            <person name="Bernard K.A."/>
            <person name="Abed J.Y."/>
            <person name="Ducrey E."/>
            <person name="Guay E.F."/>
            <person name="Raymond F."/>
            <person name="Corbeil J."/>
            <person name="Domingo M.-C."/>
            <person name="Roy P.H."/>
            <person name="Boissinot M."/>
            <person name="Tocheva E.I."/>
            <person name="Omar R.F."/>
        </authorList>
    </citation>
    <scope>NUCLEOTIDE SEQUENCE [LARGE SCALE GENOMIC DNA]</scope>
    <source>
        <strain evidence="2 3">CCRI-24246</strain>
    </source>
</reference>
<gene>
    <name evidence="2" type="ORF">FL857_00855</name>
</gene>
<dbReference type="OrthoDB" id="8610138at2"/>
<dbReference type="PANTHER" id="PTHR31302:SF22">
    <property type="entry name" value="PHOSPHOESTERASE"/>
    <property type="match status" value="1"/>
</dbReference>
<evidence type="ECO:0000313" key="3">
    <source>
        <dbReference type="Proteomes" id="UP000319424"/>
    </source>
</evidence>
<feature type="domain" description="Calcineurin-like phosphoesterase" evidence="1">
    <location>
        <begin position="1"/>
        <end position="193"/>
    </location>
</feature>
<proteinExistence type="predicted"/>
<comment type="caution">
    <text evidence="2">The sequence shown here is derived from an EMBL/GenBank/DDBJ whole genome shotgun (WGS) entry which is preliminary data.</text>
</comment>
<name>A0A552VDV7_9FIRM</name>
<dbReference type="Gene3D" id="3.60.21.10">
    <property type="match status" value="1"/>
</dbReference>
<protein>
    <submittedName>
        <fullName evidence="2">Serine/threonine protein phosphatase</fullName>
    </submittedName>
</protein>
<organism evidence="2 3">
    <name type="scientific">Criibacterium bergeronii</name>
    <dbReference type="NCBI Taxonomy" id="1871336"/>
    <lineage>
        <taxon>Bacteria</taxon>
        <taxon>Bacillati</taxon>
        <taxon>Bacillota</taxon>
        <taxon>Clostridia</taxon>
        <taxon>Peptostreptococcales</taxon>
        <taxon>Filifactoraceae</taxon>
        <taxon>Criibacterium</taxon>
    </lineage>
</organism>
<dbReference type="Pfam" id="PF00149">
    <property type="entry name" value="Metallophos"/>
    <property type="match status" value="1"/>
</dbReference>
<dbReference type="InterPro" id="IPR014578">
    <property type="entry name" value="Pesterase_CT488"/>
</dbReference>
<dbReference type="PIRSF" id="PIRSF033094">
    <property type="entry name" value="Pesterase_CT488"/>
    <property type="match status" value="1"/>
</dbReference>
<evidence type="ECO:0000259" key="1">
    <source>
        <dbReference type="Pfam" id="PF00149"/>
    </source>
</evidence>
<dbReference type="PANTHER" id="PTHR31302">
    <property type="entry name" value="TRANSMEMBRANE PROTEIN WITH METALLOPHOSPHOESTERASE DOMAIN-RELATED"/>
    <property type="match status" value="1"/>
</dbReference>